<dbReference type="GO" id="GO:0020037">
    <property type="term" value="F:heme binding"/>
    <property type="evidence" value="ECO:0007669"/>
    <property type="project" value="InterPro"/>
</dbReference>
<gene>
    <name evidence="4" type="ORF">G3M70_14070</name>
</gene>
<dbReference type="Proteomes" id="UP000594688">
    <property type="component" value="Chromosome"/>
</dbReference>
<dbReference type="Gene3D" id="1.10.760.10">
    <property type="entry name" value="Cytochrome c-like domain"/>
    <property type="match status" value="1"/>
</dbReference>
<feature type="compositionally biased region" description="Basic and acidic residues" evidence="3">
    <location>
        <begin position="133"/>
        <end position="146"/>
    </location>
</feature>
<keyword evidence="2" id="KW-0560">Oxidoreductase</keyword>
<name>A0A7T0BXW5_9BACT</name>
<reference evidence="4 5" key="1">
    <citation type="submission" date="2020-02" db="EMBL/GenBank/DDBJ databases">
        <title>Genomic and physiological characterization of two novel Nitrospinaceae genera.</title>
        <authorList>
            <person name="Mueller A.J."/>
            <person name="Jung M.-Y."/>
            <person name="Strachan C.R."/>
            <person name="Herbold C.W."/>
            <person name="Kirkegaard R.H."/>
            <person name="Daims H."/>
        </authorList>
    </citation>
    <scope>NUCLEOTIDE SEQUENCE [LARGE SCALE GENOMIC DNA]</scope>
    <source>
        <strain evidence="4">EB</strain>
    </source>
</reference>
<dbReference type="InterPro" id="IPR036909">
    <property type="entry name" value="Cyt_c-like_dom_sf"/>
</dbReference>
<evidence type="ECO:0000256" key="2">
    <source>
        <dbReference type="ARBA" id="ARBA00023002"/>
    </source>
</evidence>
<protein>
    <recommendedName>
        <fullName evidence="6">Cytochrome c domain-containing protein</fullName>
    </recommendedName>
</protein>
<dbReference type="PANTHER" id="PTHR30600:SF10">
    <property type="entry name" value="BLL6722 PROTEIN"/>
    <property type="match status" value="1"/>
</dbReference>
<accession>A0A7T0BXW5</accession>
<dbReference type="InterPro" id="IPR051395">
    <property type="entry name" value="Cytochrome_c_Peroxidase/MauG"/>
</dbReference>
<dbReference type="KEGG" id="nli:G3M70_14070"/>
<dbReference type="GO" id="GO:0009055">
    <property type="term" value="F:electron transfer activity"/>
    <property type="evidence" value="ECO:0007669"/>
    <property type="project" value="InterPro"/>
</dbReference>
<proteinExistence type="predicted"/>
<evidence type="ECO:0000313" key="5">
    <source>
        <dbReference type="Proteomes" id="UP000594688"/>
    </source>
</evidence>
<sequence>MITKSFAGRIILILLVCIQLLLFPTFLFAQEEEEGDPPEIVNGERMFLETRFAQFFASNSGGNANFQLVEGDPVLDETETVDGTMPGPFAGQSMNCRACHFVDAFINTNEEGEFIEGDPSNVLMKTYSDFARRSPVPDRAEDDATHAPRNSPPLVNASLPRRFGDLFHFDAEFNSMEDLVIGTLTGRNYGWLPIEHSNALAHIAHIIRNDNGQGELAQEFGGIPYMDLLTRTDLDPEFQLPNEFLISPGASDKQIVDAVAKIISAYVIDLMFSQDEEGNFNLTPYDRFLEINDLPRQPENNESEDDYSKRLLDAIKQKEQNSNLLFVTDNLHGPFMFHEQEFRFGPSELKGLKLFFSTPDGEIEEAEGENLGVGNCITCHAAPNFTDFSFHNTGATQKEYDGIHGQGAFEQLEIPSYKERIRNKNRWLPPTPAHPNATGIFRSIPAANKPGHTDLGLWNVFGNRDFRSPQRKIWRHLCEELRGEERTGGDSPDAPPPPRIDCRVRNLLPVAIAMFKTSGLRDLGHSAPYFHNGQEDTLVDVIDFYRDMSDLARAEQLRNGAKELKDINLGEDDVQPLVDFMNSLNEDYE</sequence>
<evidence type="ECO:0008006" key="6">
    <source>
        <dbReference type="Google" id="ProtNLM"/>
    </source>
</evidence>
<dbReference type="AlphaFoldDB" id="A0A7T0BXW5"/>
<evidence type="ECO:0000256" key="1">
    <source>
        <dbReference type="ARBA" id="ARBA00022729"/>
    </source>
</evidence>
<dbReference type="PANTHER" id="PTHR30600">
    <property type="entry name" value="CYTOCHROME C PEROXIDASE-RELATED"/>
    <property type="match status" value="1"/>
</dbReference>
<keyword evidence="1" id="KW-0732">Signal</keyword>
<feature type="region of interest" description="Disordered" evidence="3">
    <location>
        <begin position="133"/>
        <end position="156"/>
    </location>
</feature>
<evidence type="ECO:0000256" key="3">
    <source>
        <dbReference type="SAM" id="MobiDB-lite"/>
    </source>
</evidence>
<evidence type="ECO:0000313" key="4">
    <source>
        <dbReference type="EMBL" id="QPJ62938.1"/>
    </source>
</evidence>
<dbReference type="GO" id="GO:0004130">
    <property type="term" value="F:cytochrome-c peroxidase activity"/>
    <property type="evidence" value="ECO:0007669"/>
    <property type="project" value="TreeGrafter"/>
</dbReference>
<organism evidence="4 5">
    <name type="scientific">Candidatus Nitronauta litoralis</name>
    <dbReference type="NCBI Taxonomy" id="2705533"/>
    <lineage>
        <taxon>Bacteria</taxon>
        <taxon>Pseudomonadati</taxon>
        <taxon>Nitrospinota/Tectimicrobiota group</taxon>
        <taxon>Nitrospinota</taxon>
        <taxon>Nitrospinia</taxon>
        <taxon>Nitrospinales</taxon>
        <taxon>Nitrospinaceae</taxon>
        <taxon>Candidatus Nitronauta</taxon>
    </lineage>
</organism>
<dbReference type="SUPFAM" id="SSF46626">
    <property type="entry name" value="Cytochrome c"/>
    <property type="match status" value="1"/>
</dbReference>
<dbReference type="EMBL" id="CP048685">
    <property type="protein sequence ID" value="QPJ62938.1"/>
    <property type="molecule type" value="Genomic_DNA"/>
</dbReference>